<feature type="repeat" description="ANK" evidence="3">
    <location>
        <begin position="98"/>
        <end position="130"/>
    </location>
</feature>
<gene>
    <name evidence="5" type="primary">NAS6</name>
    <name evidence="5" type="ORF">OC842_005759</name>
</gene>
<proteinExistence type="predicted"/>
<keyword evidence="1" id="KW-0677">Repeat</keyword>
<dbReference type="Pfam" id="PF13637">
    <property type="entry name" value="Ank_4"/>
    <property type="match status" value="1"/>
</dbReference>
<evidence type="ECO:0000313" key="5">
    <source>
        <dbReference type="EMBL" id="KAK0524673.1"/>
    </source>
</evidence>
<reference evidence="5" key="1">
    <citation type="journal article" date="2023" name="PhytoFront">
        <title>Draft Genome Resources of Seven Strains of Tilletia horrida, Causal Agent of Kernel Smut of Rice.</title>
        <authorList>
            <person name="Khanal S."/>
            <person name="Antony Babu S."/>
            <person name="Zhou X.G."/>
        </authorList>
    </citation>
    <scope>NUCLEOTIDE SEQUENCE</scope>
    <source>
        <strain evidence="5">TX3</strain>
    </source>
</reference>
<protein>
    <submittedName>
        <fullName evidence="5">Ankyrin-repeat protein</fullName>
    </submittedName>
</protein>
<feature type="repeat" description="ANK" evidence="3">
    <location>
        <begin position="59"/>
        <end position="97"/>
    </location>
</feature>
<dbReference type="PANTHER" id="PTHR24180:SF45">
    <property type="entry name" value="POLY [ADP-RIBOSE] POLYMERASE TANKYRASE"/>
    <property type="match status" value="1"/>
</dbReference>
<comment type="caution">
    <text evidence="5">The sequence shown here is derived from an EMBL/GenBank/DDBJ whole genome shotgun (WGS) entry which is preliminary data.</text>
</comment>
<feature type="repeat" description="ANK" evidence="3">
    <location>
        <begin position="131"/>
        <end position="163"/>
    </location>
</feature>
<sequence>MPVATPSSSGGDDKKQALDLHRAAREGQFGLLTQYLSSAPTSSSTPEELKRALNARDADQRTVLHWVLSSATGDSEAGLGVLRLLVQNGAEVESRDESGFTPLMSAASAGALEYARFLIESGASPTATNTRGLTPLHYAASKGHTDVGRLLLEHGALVNARDGAKQTPLHRAASAGRDAFIKVLLSPPGRRDGSAHEKTRVNPQDRLQNTPLHLAMDSGHGSTAVLLIEEGGADRERTNEDGLVPEEIAGLGGQEQMRVRSFVTSSVGPR</sequence>
<dbReference type="Gene3D" id="1.25.40.20">
    <property type="entry name" value="Ankyrin repeat-containing domain"/>
    <property type="match status" value="2"/>
</dbReference>
<dbReference type="InterPro" id="IPR002110">
    <property type="entry name" value="Ankyrin_rpt"/>
</dbReference>
<evidence type="ECO:0000256" key="4">
    <source>
        <dbReference type="SAM" id="MobiDB-lite"/>
    </source>
</evidence>
<dbReference type="SUPFAM" id="SSF48403">
    <property type="entry name" value="Ankyrin repeat"/>
    <property type="match status" value="1"/>
</dbReference>
<dbReference type="InterPro" id="IPR036770">
    <property type="entry name" value="Ankyrin_rpt-contain_sf"/>
</dbReference>
<keyword evidence="2 3" id="KW-0040">ANK repeat</keyword>
<dbReference type="SMART" id="SM00248">
    <property type="entry name" value="ANK"/>
    <property type="match status" value="5"/>
</dbReference>
<organism evidence="5 6">
    <name type="scientific">Tilletia horrida</name>
    <dbReference type="NCBI Taxonomy" id="155126"/>
    <lineage>
        <taxon>Eukaryota</taxon>
        <taxon>Fungi</taxon>
        <taxon>Dikarya</taxon>
        <taxon>Basidiomycota</taxon>
        <taxon>Ustilaginomycotina</taxon>
        <taxon>Exobasidiomycetes</taxon>
        <taxon>Tilletiales</taxon>
        <taxon>Tilletiaceae</taxon>
        <taxon>Tilletia</taxon>
    </lineage>
</organism>
<evidence type="ECO:0000313" key="6">
    <source>
        <dbReference type="Proteomes" id="UP001176521"/>
    </source>
</evidence>
<dbReference type="InterPro" id="IPR051637">
    <property type="entry name" value="Ank_repeat_dom-contain_49"/>
</dbReference>
<accession>A0AAN6JP21</accession>
<dbReference type="AlphaFoldDB" id="A0AAN6JP21"/>
<dbReference type="PROSITE" id="PS50088">
    <property type="entry name" value="ANK_REPEAT"/>
    <property type="match status" value="4"/>
</dbReference>
<evidence type="ECO:0000256" key="2">
    <source>
        <dbReference type="ARBA" id="ARBA00023043"/>
    </source>
</evidence>
<dbReference type="EMBL" id="JAPDMQ010000439">
    <property type="protein sequence ID" value="KAK0524673.1"/>
    <property type="molecule type" value="Genomic_DNA"/>
</dbReference>
<evidence type="ECO:0000256" key="1">
    <source>
        <dbReference type="ARBA" id="ARBA00022737"/>
    </source>
</evidence>
<dbReference type="PANTHER" id="PTHR24180">
    <property type="entry name" value="CYCLIN-DEPENDENT KINASE INHIBITOR 2C-RELATED"/>
    <property type="match status" value="1"/>
</dbReference>
<dbReference type="PROSITE" id="PS50297">
    <property type="entry name" value="ANK_REP_REGION"/>
    <property type="match status" value="2"/>
</dbReference>
<dbReference type="Pfam" id="PF12796">
    <property type="entry name" value="Ank_2"/>
    <property type="match status" value="1"/>
</dbReference>
<feature type="compositionally biased region" description="Basic and acidic residues" evidence="4">
    <location>
        <begin position="189"/>
        <end position="200"/>
    </location>
</feature>
<dbReference type="Pfam" id="PF00023">
    <property type="entry name" value="Ank"/>
    <property type="match status" value="1"/>
</dbReference>
<feature type="repeat" description="ANK" evidence="3">
    <location>
        <begin position="207"/>
        <end position="240"/>
    </location>
</feature>
<keyword evidence="6" id="KW-1185">Reference proteome</keyword>
<evidence type="ECO:0000256" key="3">
    <source>
        <dbReference type="PROSITE-ProRule" id="PRU00023"/>
    </source>
</evidence>
<dbReference type="Proteomes" id="UP001176521">
    <property type="component" value="Unassembled WGS sequence"/>
</dbReference>
<feature type="region of interest" description="Disordered" evidence="4">
    <location>
        <begin position="187"/>
        <end position="208"/>
    </location>
</feature>
<name>A0AAN6JP21_9BASI</name>